<dbReference type="HOGENOM" id="CLU_010194_44_6_1"/>
<evidence type="ECO:0000256" key="4">
    <source>
        <dbReference type="RuleBase" id="RU000363"/>
    </source>
</evidence>
<dbReference type="OrthoDB" id="191139at2759"/>
<comment type="similarity">
    <text evidence="1 4">Belongs to the short-chain dehydrogenases/reductases (SDR) family.</text>
</comment>
<evidence type="ECO:0000313" key="6">
    <source>
        <dbReference type="Proteomes" id="UP000054321"/>
    </source>
</evidence>
<dbReference type="InParanoid" id="A0A0C3HC33"/>
<name>A0A0C3HC33_OIDMZ</name>
<evidence type="ECO:0000256" key="3">
    <source>
        <dbReference type="ARBA" id="ARBA00023002"/>
    </source>
</evidence>
<evidence type="ECO:0000313" key="5">
    <source>
        <dbReference type="EMBL" id="KIN00740.1"/>
    </source>
</evidence>
<keyword evidence="3" id="KW-0560">Oxidoreductase</keyword>
<dbReference type="PRINTS" id="PR00080">
    <property type="entry name" value="SDRFAMILY"/>
</dbReference>
<dbReference type="InterPro" id="IPR036291">
    <property type="entry name" value="NAD(P)-bd_dom_sf"/>
</dbReference>
<evidence type="ECO:0000256" key="2">
    <source>
        <dbReference type="ARBA" id="ARBA00022857"/>
    </source>
</evidence>
<protein>
    <recommendedName>
        <fullName evidence="7">NAD(P)-binding protein</fullName>
    </recommendedName>
</protein>
<dbReference type="Gene3D" id="3.40.50.720">
    <property type="entry name" value="NAD(P)-binding Rossmann-like Domain"/>
    <property type="match status" value="1"/>
</dbReference>
<keyword evidence="2" id="KW-0521">NADP</keyword>
<dbReference type="PRINTS" id="PR00081">
    <property type="entry name" value="GDHRDH"/>
</dbReference>
<reference evidence="6" key="2">
    <citation type="submission" date="2015-01" db="EMBL/GenBank/DDBJ databases">
        <title>Evolutionary Origins and Diversification of the Mycorrhizal Mutualists.</title>
        <authorList>
            <consortium name="DOE Joint Genome Institute"/>
            <consortium name="Mycorrhizal Genomics Consortium"/>
            <person name="Kohler A."/>
            <person name="Kuo A."/>
            <person name="Nagy L.G."/>
            <person name="Floudas D."/>
            <person name="Copeland A."/>
            <person name="Barry K.W."/>
            <person name="Cichocki N."/>
            <person name="Veneault-Fourrey C."/>
            <person name="LaButti K."/>
            <person name="Lindquist E.A."/>
            <person name="Lipzen A."/>
            <person name="Lundell T."/>
            <person name="Morin E."/>
            <person name="Murat C."/>
            <person name="Riley R."/>
            <person name="Ohm R."/>
            <person name="Sun H."/>
            <person name="Tunlid A."/>
            <person name="Henrissat B."/>
            <person name="Grigoriev I.V."/>
            <person name="Hibbett D.S."/>
            <person name="Martin F."/>
        </authorList>
    </citation>
    <scope>NUCLEOTIDE SEQUENCE [LARGE SCALE GENOMIC DNA]</scope>
    <source>
        <strain evidence="6">Zn</strain>
    </source>
</reference>
<gene>
    <name evidence="5" type="ORF">OIDMADRAFT_55307</name>
</gene>
<keyword evidence="6" id="KW-1185">Reference proteome</keyword>
<dbReference type="Proteomes" id="UP000054321">
    <property type="component" value="Unassembled WGS sequence"/>
</dbReference>
<dbReference type="STRING" id="913774.A0A0C3HC33"/>
<dbReference type="SUPFAM" id="SSF51735">
    <property type="entry name" value="NAD(P)-binding Rossmann-fold domains"/>
    <property type="match status" value="1"/>
</dbReference>
<dbReference type="AlphaFoldDB" id="A0A0C3HC33"/>
<reference evidence="5 6" key="1">
    <citation type="submission" date="2014-04" db="EMBL/GenBank/DDBJ databases">
        <authorList>
            <consortium name="DOE Joint Genome Institute"/>
            <person name="Kuo A."/>
            <person name="Martino E."/>
            <person name="Perotto S."/>
            <person name="Kohler A."/>
            <person name="Nagy L.G."/>
            <person name="Floudas D."/>
            <person name="Copeland A."/>
            <person name="Barry K.W."/>
            <person name="Cichocki N."/>
            <person name="Veneault-Fourrey C."/>
            <person name="LaButti K."/>
            <person name="Lindquist E.A."/>
            <person name="Lipzen A."/>
            <person name="Lundell T."/>
            <person name="Morin E."/>
            <person name="Murat C."/>
            <person name="Sun H."/>
            <person name="Tunlid A."/>
            <person name="Henrissat B."/>
            <person name="Grigoriev I.V."/>
            <person name="Hibbett D.S."/>
            <person name="Martin F."/>
            <person name="Nordberg H.P."/>
            <person name="Cantor M.N."/>
            <person name="Hua S.X."/>
        </authorList>
    </citation>
    <scope>NUCLEOTIDE SEQUENCE [LARGE SCALE GENOMIC DNA]</scope>
    <source>
        <strain evidence="5 6">Zn</strain>
    </source>
</reference>
<dbReference type="Pfam" id="PF00106">
    <property type="entry name" value="adh_short"/>
    <property type="match status" value="1"/>
</dbReference>
<organism evidence="5 6">
    <name type="scientific">Oidiodendron maius (strain Zn)</name>
    <dbReference type="NCBI Taxonomy" id="913774"/>
    <lineage>
        <taxon>Eukaryota</taxon>
        <taxon>Fungi</taxon>
        <taxon>Dikarya</taxon>
        <taxon>Ascomycota</taxon>
        <taxon>Pezizomycotina</taxon>
        <taxon>Leotiomycetes</taxon>
        <taxon>Leotiomycetes incertae sedis</taxon>
        <taxon>Myxotrichaceae</taxon>
        <taxon>Oidiodendron</taxon>
    </lineage>
</organism>
<dbReference type="FunCoup" id="A0A0C3HC33">
    <property type="interactions" value="294"/>
</dbReference>
<proteinExistence type="inferred from homology"/>
<evidence type="ECO:0008006" key="7">
    <source>
        <dbReference type="Google" id="ProtNLM"/>
    </source>
</evidence>
<dbReference type="InterPro" id="IPR002347">
    <property type="entry name" value="SDR_fam"/>
</dbReference>
<accession>A0A0C3HC33</accession>
<sequence length="309" mass="33581">MGQKIAFDPDTDIPHLSGKVIIVTGGNSGLGKESILRLAKGTPREIFMGARNRSKAKEAIAEIKSAVPGANISFLEIDLSSFSSVKRAAETFLTQSDRLDILLNNAGLMGVPPGLTEDGYESQFGTNHMGPALLTKLLMPTLEKTAKLPDSDVRIVNVSSEAFKLAPSSGLLLSQNKTPLAEQRGTARYGQSKLANLYFTKSLAKHYPLIKSTAVHPGLVRTGITDNTTNSYPYLSWIFSIAFKLFFVTVEEGARPQLFAATGKSELVKSGAFYYPGVEEYAGNALSNNAELADTLWEWTERELMEHGF</sequence>
<dbReference type="PANTHER" id="PTHR24320">
    <property type="entry name" value="RETINOL DEHYDROGENASE"/>
    <property type="match status" value="1"/>
</dbReference>
<dbReference type="EMBL" id="KN832877">
    <property type="protein sequence ID" value="KIN00740.1"/>
    <property type="molecule type" value="Genomic_DNA"/>
</dbReference>
<dbReference type="GO" id="GO:0016491">
    <property type="term" value="F:oxidoreductase activity"/>
    <property type="evidence" value="ECO:0007669"/>
    <property type="project" value="UniProtKB-KW"/>
</dbReference>
<evidence type="ECO:0000256" key="1">
    <source>
        <dbReference type="ARBA" id="ARBA00006484"/>
    </source>
</evidence>
<dbReference type="PANTHER" id="PTHR24320:SF282">
    <property type="entry name" value="WW DOMAIN-CONTAINING OXIDOREDUCTASE"/>
    <property type="match status" value="1"/>
</dbReference>